<dbReference type="EMBL" id="JAVREL010000020">
    <property type="protein sequence ID" value="MDT0346444.1"/>
    <property type="molecule type" value="Genomic_DNA"/>
</dbReference>
<reference evidence="2" key="1">
    <citation type="submission" date="2023-07" db="EMBL/GenBank/DDBJ databases">
        <title>30 novel species of actinomycetes from the DSMZ collection.</title>
        <authorList>
            <person name="Nouioui I."/>
        </authorList>
    </citation>
    <scope>NUCLEOTIDE SEQUENCE [LARGE SCALE GENOMIC DNA]</scope>
    <source>
        <strain evidence="2">DSM 44938</strain>
    </source>
</reference>
<sequence>MSHRLRPQHLAHPAVRHNVWFEGSFRTLVRALRMPLAGLLLLQLLPAGPAQ</sequence>
<evidence type="ECO:0000313" key="2">
    <source>
        <dbReference type="Proteomes" id="UP001183246"/>
    </source>
</evidence>
<keyword evidence="2" id="KW-1185">Reference proteome</keyword>
<evidence type="ECO:0000313" key="1">
    <source>
        <dbReference type="EMBL" id="MDT0346444.1"/>
    </source>
</evidence>
<dbReference type="Proteomes" id="UP001183246">
    <property type="component" value="Unassembled WGS sequence"/>
</dbReference>
<name>A0ABU2MXU5_9ACTN</name>
<dbReference type="RefSeq" id="WP_311707566.1">
    <property type="nucleotide sequence ID" value="NZ_JAVREL010000020.1"/>
</dbReference>
<gene>
    <name evidence="1" type="ORF">RM590_28245</name>
</gene>
<accession>A0ABU2MXU5</accession>
<organism evidence="1 2">
    <name type="scientific">Streptomyces litchfieldiae</name>
    <dbReference type="NCBI Taxonomy" id="3075543"/>
    <lineage>
        <taxon>Bacteria</taxon>
        <taxon>Bacillati</taxon>
        <taxon>Actinomycetota</taxon>
        <taxon>Actinomycetes</taxon>
        <taxon>Kitasatosporales</taxon>
        <taxon>Streptomycetaceae</taxon>
        <taxon>Streptomyces</taxon>
    </lineage>
</organism>
<comment type="caution">
    <text evidence="1">The sequence shown here is derived from an EMBL/GenBank/DDBJ whole genome shotgun (WGS) entry which is preliminary data.</text>
</comment>
<proteinExistence type="predicted"/>
<protein>
    <submittedName>
        <fullName evidence="1">Uncharacterized protein</fullName>
    </submittedName>
</protein>